<dbReference type="InterPro" id="IPR035950">
    <property type="entry name" value="XkdW-like_sf"/>
</dbReference>
<dbReference type="EMBL" id="WJXB01000019">
    <property type="protein sequence ID" value="MRN57038.1"/>
    <property type="molecule type" value="Genomic_DNA"/>
</dbReference>
<comment type="caution">
    <text evidence="2">The sequence shown here is derived from an EMBL/GenBank/DDBJ whole genome shotgun (WGS) entry which is preliminary data.</text>
</comment>
<evidence type="ECO:0000259" key="1">
    <source>
        <dbReference type="Pfam" id="PF09636"/>
    </source>
</evidence>
<dbReference type="SUPFAM" id="SSF159865">
    <property type="entry name" value="XkdW-like"/>
    <property type="match status" value="1"/>
</dbReference>
<name>A0A7X2L539_9BACL</name>
<keyword evidence="3" id="KW-1185">Reference proteome</keyword>
<dbReference type="Pfam" id="PF09636">
    <property type="entry name" value="XkdW"/>
    <property type="match status" value="1"/>
</dbReference>
<feature type="domain" description="Bacteriophage SP-beta YorD" evidence="1">
    <location>
        <begin position="3"/>
        <end position="60"/>
    </location>
</feature>
<evidence type="ECO:0000313" key="2">
    <source>
        <dbReference type="EMBL" id="MRN57038.1"/>
    </source>
</evidence>
<protein>
    <submittedName>
        <fullName evidence="2">Phage portal protein</fullName>
    </submittedName>
</protein>
<dbReference type="Proteomes" id="UP000463051">
    <property type="component" value="Unassembled WGS sequence"/>
</dbReference>
<dbReference type="InterPro" id="IPR019094">
    <property type="entry name" value="Phage_SP-beta_YorD"/>
</dbReference>
<proteinExistence type="predicted"/>
<dbReference type="RefSeq" id="WP_154122538.1">
    <property type="nucleotide sequence ID" value="NZ_WJXB01000019.1"/>
</dbReference>
<reference evidence="2 3" key="1">
    <citation type="submission" date="2019-11" db="EMBL/GenBank/DDBJ databases">
        <title>Paenibacillus monticola sp. nov., a novel PGPR strain isolated from mountain sample in China.</title>
        <authorList>
            <person name="Zhao Q."/>
            <person name="Li H.-P."/>
            <person name="Zhang J.-L."/>
        </authorList>
    </citation>
    <scope>NUCLEOTIDE SEQUENCE [LARGE SCALE GENOMIC DNA]</scope>
    <source>
        <strain evidence="2 3">LC-T2</strain>
    </source>
</reference>
<dbReference type="AlphaFoldDB" id="A0A7X2L539"/>
<organism evidence="2 3">
    <name type="scientific">Paenibacillus monticola</name>
    <dbReference type="NCBI Taxonomy" id="2666075"/>
    <lineage>
        <taxon>Bacteria</taxon>
        <taxon>Bacillati</taxon>
        <taxon>Bacillota</taxon>
        <taxon>Bacilli</taxon>
        <taxon>Bacillales</taxon>
        <taxon>Paenibacillaceae</taxon>
        <taxon>Paenibacillus</taxon>
    </lineage>
</organism>
<gene>
    <name evidence="2" type="ORF">GJB61_29295</name>
</gene>
<sequence length="119" mass="13173">MNIAQTIMYLNPTANPMTDFVVQDDSDGEGPYIAAWNLPDPQPTEAELQSAWEAYQEAEANKPPQLTEIEQVREELAQTQLALTDNYEQLLATQDEATSAQLALAEMYELVLVLAGGEK</sequence>
<dbReference type="Gene3D" id="3.30.56.60">
    <property type="entry name" value="XkdW-like"/>
    <property type="match status" value="1"/>
</dbReference>
<evidence type="ECO:0000313" key="3">
    <source>
        <dbReference type="Proteomes" id="UP000463051"/>
    </source>
</evidence>
<accession>A0A7X2L539</accession>